<comment type="caution">
    <text evidence="2">The sequence shown here is derived from an EMBL/GenBank/DDBJ whole genome shotgun (WGS) entry which is preliminary data.</text>
</comment>
<accession>A0A426TIB0</accession>
<dbReference type="EMBL" id="RSDO01000002">
    <property type="protein sequence ID" value="RRR55123.1"/>
    <property type="molecule type" value="Genomic_DNA"/>
</dbReference>
<sequence length="92" mass="10826">MKKWNLHQVSHYLLIAGILFWLSGFFLDNWIRHWFFPSSWGSVVVFYILPPIGLVTLILSFFTKKVWQAALSIAFILSFFITMFVGYFLFGP</sequence>
<dbReference type="AlphaFoldDB" id="A0A426TIB0"/>
<name>A0A426TIB0_STRSU</name>
<protein>
    <submittedName>
        <fullName evidence="2">Uncharacterized protein</fullName>
    </submittedName>
</protein>
<proteinExistence type="predicted"/>
<feature type="transmembrane region" description="Helical" evidence="1">
    <location>
        <begin position="12"/>
        <end position="31"/>
    </location>
</feature>
<reference evidence="2 3" key="2">
    <citation type="submission" date="2018-12" db="EMBL/GenBank/DDBJ databases">
        <title>Whole-genome sequences of fifteen clinical Streptococcus suis strains isolated from pigs between 2006 and 2018.</title>
        <authorList>
            <person name="Stevens M.J.A."/>
            <person name="Cernela N."/>
            <person name="Spoerry Serrano N."/>
            <person name="Schmitt S."/>
            <person name="Schrenzel J."/>
            <person name="Stephan R."/>
        </authorList>
    </citation>
    <scope>NUCLEOTIDE SEQUENCE [LARGE SCALE GENOMIC DNA]</scope>
    <source>
        <strain evidence="2 3">PP422</strain>
    </source>
</reference>
<evidence type="ECO:0000313" key="3">
    <source>
        <dbReference type="Proteomes" id="UP000274117"/>
    </source>
</evidence>
<dbReference type="Proteomes" id="UP000274117">
    <property type="component" value="Unassembled WGS sequence"/>
</dbReference>
<dbReference type="RefSeq" id="WP_105111967.1">
    <property type="nucleotide sequence ID" value="NZ_POIG01000456.1"/>
</dbReference>
<evidence type="ECO:0000313" key="2">
    <source>
        <dbReference type="EMBL" id="RRR55123.1"/>
    </source>
</evidence>
<evidence type="ECO:0000256" key="1">
    <source>
        <dbReference type="SAM" id="Phobius"/>
    </source>
</evidence>
<keyword evidence="1" id="KW-0812">Transmembrane</keyword>
<keyword evidence="1" id="KW-0472">Membrane</keyword>
<feature type="transmembrane region" description="Helical" evidence="1">
    <location>
        <begin position="69"/>
        <end position="90"/>
    </location>
</feature>
<keyword evidence="1" id="KW-1133">Transmembrane helix</keyword>
<feature type="transmembrane region" description="Helical" evidence="1">
    <location>
        <begin position="43"/>
        <end position="62"/>
    </location>
</feature>
<gene>
    <name evidence="2" type="ORF">EI998_01125</name>
</gene>
<organism evidence="2 3">
    <name type="scientific">Streptococcus suis</name>
    <dbReference type="NCBI Taxonomy" id="1307"/>
    <lineage>
        <taxon>Bacteria</taxon>
        <taxon>Bacillati</taxon>
        <taxon>Bacillota</taxon>
        <taxon>Bacilli</taxon>
        <taxon>Lactobacillales</taxon>
        <taxon>Streptococcaceae</taxon>
        <taxon>Streptococcus</taxon>
    </lineage>
</organism>
<reference evidence="2 3" key="1">
    <citation type="submission" date="2018-11" db="EMBL/GenBank/DDBJ databases">
        <authorList>
            <person name="Stevens M.J."/>
            <person name="Cernela N."/>
            <person name="Spoerry Serrano N."/>
            <person name="Schmitt S."/>
            <person name="Schrenzel J."/>
            <person name="Stephan R."/>
        </authorList>
    </citation>
    <scope>NUCLEOTIDE SEQUENCE [LARGE SCALE GENOMIC DNA]</scope>
    <source>
        <strain evidence="2 3">PP422</strain>
    </source>
</reference>